<dbReference type="InterPro" id="IPR000358">
    <property type="entry name" value="RNR_small_fam"/>
</dbReference>
<evidence type="ECO:0000256" key="2">
    <source>
        <dbReference type="SAM" id="Phobius"/>
    </source>
</evidence>
<evidence type="ECO:0000256" key="1">
    <source>
        <dbReference type="ARBA" id="ARBA00009303"/>
    </source>
</evidence>
<comment type="similarity">
    <text evidence="1">Belongs to the ribonucleoside diphosphate reductase small chain family.</text>
</comment>
<sequence>MEQIIKDYTHKQNNMDANEPLLNEKQRFCLFPIKHIDIWEMYKKQESLFWRAEEIDFSKDLDDWVKLDENKQLFIKNVLAFFAGSDSIVNLNIFNNFINDISILEAQYFYQFQGMMENIHSEVYSIQIDTLIKDEDEKNNLFNAISNIPCIKQKMEWGIKWLSNDTTFAKRLVSFAIMEGIFFSGSFCAIYWIKEQNMLPGLTMSNEFISRDEGLHCEFACLLYSKLVNKLDQEELHSIIKDAVEIEKEFITISLPCSMIGMNSVLMTEYIEFVADRLANMLGYDAIYNSKNPFSFMDKISVDQKTNFFEKRVTEYSKVNNTSNYKIDVNIDF</sequence>
<evidence type="ECO:0000313" key="3">
    <source>
        <dbReference type="EMBL" id="QHT02860.1"/>
    </source>
</evidence>
<name>A0A6C0CG88_9ZZZZ</name>
<dbReference type="AlphaFoldDB" id="A0A6C0CG88"/>
<dbReference type="InterPro" id="IPR012348">
    <property type="entry name" value="RNR-like"/>
</dbReference>
<dbReference type="Gene3D" id="1.10.620.20">
    <property type="entry name" value="Ribonucleotide Reductase, subunit A"/>
    <property type="match status" value="1"/>
</dbReference>
<dbReference type="GO" id="GO:0009263">
    <property type="term" value="P:deoxyribonucleotide biosynthetic process"/>
    <property type="evidence" value="ECO:0007669"/>
    <property type="project" value="InterPro"/>
</dbReference>
<keyword evidence="2" id="KW-0812">Transmembrane</keyword>
<protein>
    <submittedName>
        <fullName evidence="3">Uncharacterized protein</fullName>
    </submittedName>
</protein>
<dbReference type="InterPro" id="IPR033909">
    <property type="entry name" value="RNR_small"/>
</dbReference>
<organism evidence="3">
    <name type="scientific">viral metagenome</name>
    <dbReference type="NCBI Taxonomy" id="1070528"/>
    <lineage>
        <taxon>unclassified sequences</taxon>
        <taxon>metagenomes</taxon>
        <taxon>organismal metagenomes</taxon>
    </lineage>
</organism>
<dbReference type="InterPro" id="IPR009078">
    <property type="entry name" value="Ferritin-like_SF"/>
</dbReference>
<dbReference type="Pfam" id="PF00268">
    <property type="entry name" value="Ribonuc_red_sm"/>
    <property type="match status" value="1"/>
</dbReference>
<dbReference type="InterPro" id="IPR030475">
    <property type="entry name" value="RNR_small_AS"/>
</dbReference>
<keyword evidence="2" id="KW-0472">Membrane</keyword>
<dbReference type="PROSITE" id="PS00368">
    <property type="entry name" value="RIBORED_SMALL"/>
    <property type="match status" value="1"/>
</dbReference>
<dbReference type="SUPFAM" id="SSF47240">
    <property type="entry name" value="Ferritin-like"/>
    <property type="match status" value="1"/>
</dbReference>
<dbReference type="PANTHER" id="PTHR23409">
    <property type="entry name" value="RIBONUCLEOSIDE-DIPHOSPHATE REDUCTASE SMALL CHAIN"/>
    <property type="match status" value="1"/>
</dbReference>
<accession>A0A6C0CG88</accession>
<dbReference type="GO" id="GO:0016491">
    <property type="term" value="F:oxidoreductase activity"/>
    <property type="evidence" value="ECO:0007669"/>
    <property type="project" value="InterPro"/>
</dbReference>
<keyword evidence="2" id="KW-1133">Transmembrane helix</keyword>
<proteinExistence type="inferred from homology"/>
<reference evidence="3" key="1">
    <citation type="journal article" date="2020" name="Nature">
        <title>Giant virus diversity and host interactions through global metagenomics.</title>
        <authorList>
            <person name="Schulz F."/>
            <person name="Roux S."/>
            <person name="Paez-Espino D."/>
            <person name="Jungbluth S."/>
            <person name="Walsh D.A."/>
            <person name="Denef V.J."/>
            <person name="McMahon K.D."/>
            <person name="Konstantinidis K.T."/>
            <person name="Eloe-Fadrosh E.A."/>
            <person name="Kyrpides N.C."/>
            <person name="Woyke T."/>
        </authorList>
    </citation>
    <scope>NUCLEOTIDE SEQUENCE</scope>
    <source>
        <strain evidence="3">GVMAG-M-3300020727-4</strain>
    </source>
</reference>
<dbReference type="CDD" id="cd01049">
    <property type="entry name" value="RNRR2"/>
    <property type="match status" value="1"/>
</dbReference>
<feature type="transmembrane region" description="Helical" evidence="2">
    <location>
        <begin position="172"/>
        <end position="193"/>
    </location>
</feature>
<dbReference type="PANTHER" id="PTHR23409:SF18">
    <property type="entry name" value="RIBONUCLEOSIDE-DIPHOSPHATE REDUCTASE SUBUNIT M2"/>
    <property type="match status" value="1"/>
</dbReference>
<dbReference type="EMBL" id="MN739403">
    <property type="protein sequence ID" value="QHT02860.1"/>
    <property type="molecule type" value="Genomic_DNA"/>
</dbReference>